<gene>
    <name evidence="2" type="ORF">R5A26_24195</name>
</gene>
<dbReference type="PANTHER" id="PTHR43433:SF1">
    <property type="entry name" value="BLL5160 PROTEIN"/>
    <property type="match status" value="1"/>
</dbReference>
<feature type="domain" description="AB hydrolase-1" evidence="1">
    <location>
        <begin position="55"/>
        <end position="136"/>
    </location>
</feature>
<dbReference type="InterPro" id="IPR029058">
    <property type="entry name" value="AB_hydrolase_fold"/>
</dbReference>
<dbReference type="InterPro" id="IPR000073">
    <property type="entry name" value="AB_hydrolase_1"/>
</dbReference>
<dbReference type="RefSeq" id="WP_317773138.1">
    <property type="nucleotide sequence ID" value="NZ_JAWMAJ010000082.1"/>
</dbReference>
<evidence type="ECO:0000313" key="2">
    <source>
        <dbReference type="EMBL" id="MDV7219056.1"/>
    </source>
</evidence>
<keyword evidence="3" id="KW-1185">Reference proteome</keyword>
<protein>
    <submittedName>
        <fullName evidence="2">Alpha/beta hydrolase</fullName>
    </submittedName>
</protein>
<comment type="caution">
    <text evidence="2">The sequence shown here is derived from an EMBL/GenBank/DDBJ whole genome shotgun (WGS) entry which is preliminary data.</text>
</comment>
<dbReference type="Pfam" id="PF00561">
    <property type="entry name" value="Abhydrolase_1"/>
    <property type="match status" value="1"/>
</dbReference>
<sequence>MSSARSHGPDEHPTELAELAAGRVEYRFERRGPNTVVVFYGGHMRAGLSLGEEVFAEAGCSVLVPSRPGYGRTPVSTGGSAAGFADVTAALCAHLGITEVAAAVGVSGGGPTAVAMAALHPALVWRLLLQCAVGPLPWPDRRIRLGAQIVFAPRAERVSWALVHSLMRYAPDAGLRMLLRDLTLLPVRDAVAGLRPEDRARLIPLFSRMRSGRGFSRDLKELATTGDLAGHAGQVSQPALVIATRQDAAVRFAHAQALAGTLPHAELLESRADSHLIWFGRDWPLIAEQIHAFLTDGPSRTSRQR</sequence>
<dbReference type="SUPFAM" id="SSF53474">
    <property type="entry name" value="alpha/beta-Hydrolases"/>
    <property type="match status" value="1"/>
</dbReference>
<dbReference type="PANTHER" id="PTHR43433">
    <property type="entry name" value="HYDROLASE, ALPHA/BETA FOLD FAMILY PROTEIN"/>
    <property type="match status" value="1"/>
</dbReference>
<organism evidence="2 3">
    <name type="scientific">Streptomyces prunicolor</name>
    <dbReference type="NCBI Taxonomy" id="67348"/>
    <lineage>
        <taxon>Bacteria</taxon>
        <taxon>Bacillati</taxon>
        <taxon>Actinomycetota</taxon>
        <taxon>Actinomycetes</taxon>
        <taxon>Kitasatosporales</taxon>
        <taxon>Streptomycetaceae</taxon>
        <taxon>Streptomyces</taxon>
    </lineage>
</organism>
<evidence type="ECO:0000313" key="3">
    <source>
        <dbReference type="Proteomes" id="UP001187346"/>
    </source>
</evidence>
<dbReference type="EMBL" id="JAWMAJ010000082">
    <property type="protein sequence ID" value="MDV7219056.1"/>
    <property type="molecule type" value="Genomic_DNA"/>
</dbReference>
<accession>A0ABU4FEQ1</accession>
<name>A0ABU4FEQ1_9ACTN</name>
<dbReference type="Gene3D" id="3.40.50.1820">
    <property type="entry name" value="alpha/beta hydrolase"/>
    <property type="match status" value="1"/>
</dbReference>
<dbReference type="Proteomes" id="UP001187346">
    <property type="component" value="Unassembled WGS sequence"/>
</dbReference>
<evidence type="ECO:0000259" key="1">
    <source>
        <dbReference type="Pfam" id="PF00561"/>
    </source>
</evidence>
<keyword evidence="2" id="KW-0378">Hydrolase</keyword>
<proteinExistence type="predicted"/>
<dbReference type="InterPro" id="IPR050471">
    <property type="entry name" value="AB_hydrolase"/>
</dbReference>
<dbReference type="GO" id="GO:0016787">
    <property type="term" value="F:hydrolase activity"/>
    <property type="evidence" value="ECO:0007669"/>
    <property type="project" value="UniProtKB-KW"/>
</dbReference>
<reference evidence="2 3" key="1">
    <citation type="submission" date="2023-10" db="EMBL/GenBank/DDBJ databases">
        <title>Characterization of rhizosphere-enriched actinobacteria from wheat plants lab-grown on chernevaya soil.</title>
        <authorList>
            <person name="Tikhonova E.N."/>
            <person name="Konopkin A."/>
            <person name="Kravchenko I.K."/>
        </authorList>
    </citation>
    <scope>NUCLEOTIDE SEQUENCE [LARGE SCALE GENOMIC DNA]</scope>
    <source>
        <strain evidence="2 3">RR29</strain>
    </source>
</reference>